<dbReference type="OrthoDB" id="1120843at2"/>
<reference evidence="1 2" key="1">
    <citation type="submission" date="2018-06" db="EMBL/GenBank/DDBJ databases">
        <title>Genomic Encyclopedia of Archaeal and Bacterial Type Strains, Phase II (KMG-II): from individual species to whole genera.</title>
        <authorList>
            <person name="Goeker M."/>
        </authorList>
    </citation>
    <scope>NUCLEOTIDE SEQUENCE [LARGE SCALE GENOMIC DNA]</scope>
    <source>
        <strain evidence="1 2">DSM 6779</strain>
    </source>
</reference>
<gene>
    <name evidence="1" type="ORF">LX69_02870</name>
</gene>
<protein>
    <submittedName>
        <fullName evidence="1">Uncharacterized protein</fullName>
    </submittedName>
</protein>
<comment type="caution">
    <text evidence="1">The sequence shown here is derived from an EMBL/GenBank/DDBJ whole genome shotgun (WGS) entry which is preliminary data.</text>
</comment>
<accession>A0A2W7MXR1</accession>
<dbReference type="RefSeq" id="WP_111446686.1">
    <property type="nucleotide sequence ID" value="NZ_QKZK01000031.1"/>
</dbReference>
<name>A0A2W7MXR1_9BACT</name>
<evidence type="ECO:0000313" key="2">
    <source>
        <dbReference type="Proteomes" id="UP000249239"/>
    </source>
</evidence>
<evidence type="ECO:0000313" key="1">
    <source>
        <dbReference type="EMBL" id="PZX12401.1"/>
    </source>
</evidence>
<keyword evidence="2" id="KW-1185">Reference proteome</keyword>
<dbReference type="EMBL" id="QKZK01000031">
    <property type="protein sequence ID" value="PZX12401.1"/>
    <property type="molecule type" value="Genomic_DNA"/>
</dbReference>
<proteinExistence type="predicted"/>
<dbReference type="AlphaFoldDB" id="A0A2W7MXR1"/>
<dbReference type="Proteomes" id="UP000249239">
    <property type="component" value="Unassembled WGS sequence"/>
</dbReference>
<organism evidence="1 2">
    <name type="scientific">Breznakibacter xylanolyticus</name>
    <dbReference type="NCBI Taxonomy" id="990"/>
    <lineage>
        <taxon>Bacteria</taxon>
        <taxon>Pseudomonadati</taxon>
        <taxon>Bacteroidota</taxon>
        <taxon>Bacteroidia</taxon>
        <taxon>Marinilabiliales</taxon>
        <taxon>Marinilabiliaceae</taxon>
        <taxon>Breznakibacter</taxon>
    </lineage>
</organism>
<sequence length="173" mass="19797">MLHHIHIKTRLALTIIVSSIITACTQPSSVEGRMTLSPQAMVADTIYYPVRIKNLNPEDEWASERIKKLNRKKLVDDIFEAVYSGKATAYNYLTDAPIDANHLKQQENEGELNRDEVAELEFRETWWYDVDGNLFEKKVQSILVASALYDSDGSLRGMKALFYVKTQPCTVRK</sequence>